<keyword evidence="1" id="KW-0472">Membrane</keyword>
<evidence type="ECO:0000256" key="1">
    <source>
        <dbReference type="SAM" id="Phobius"/>
    </source>
</evidence>
<name>S9QPU5_9RHOB</name>
<evidence type="ECO:0000313" key="2">
    <source>
        <dbReference type="EMBL" id="EPX83461.1"/>
    </source>
</evidence>
<organism evidence="2 3">
    <name type="scientific">Salipiger mucosus DSM 16094</name>
    <dbReference type="NCBI Taxonomy" id="1123237"/>
    <lineage>
        <taxon>Bacteria</taxon>
        <taxon>Pseudomonadati</taxon>
        <taxon>Pseudomonadota</taxon>
        <taxon>Alphaproteobacteria</taxon>
        <taxon>Rhodobacterales</taxon>
        <taxon>Roseobacteraceae</taxon>
        <taxon>Salipiger</taxon>
    </lineage>
</organism>
<keyword evidence="3" id="KW-1185">Reference proteome</keyword>
<evidence type="ECO:0000313" key="3">
    <source>
        <dbReference type="Proteomes" id="UP000015347"/>
    </source>
</evidence>
<comment type="caution">
    <text evidence="2">The sequence shown here is derived from an EMBL/GenBank/DDBJ whole genome shotgun (WGS) entry which is preliminary data.</text>
</comment>
<dbReference type="AlphaFoldDB" id="S9QPU5"/>
<sequence>MIAVVVLIPVWVPIAILMLVSGITATVADLAHRVGGVLLWPISAIERARKRQLTNAHATMSADEIRERLGEKTPRIVPNSIRLRDASEEA</sequence>
<dbReference type="STRING" id="1123237.Salmuc_02069"/>
<gene>
    <name evidence="2" type="ORF">Salmuc_02069</name>
</gene>
<dbReference type="EMBL" id="APVH01000015">
    <property type="protein sequence ID" value="EPX83461.1"/>
    <property type="molecule type" value="Genomic_DNA"/>
</dbReference>
<feature type="transmembrane region" description="Helical" evidence="1">
    <location>
        <begin position="6"/>
        <end position="28"/>
    </location>
</feature>
<protein>
    <submittedName>
        <fullName evidence="2">Uncharacterized protein</fullName>
    </submittedName>
</protein>
<proteinExistence type="predicted"/>
<dbReference type="Proteomes" id="UP000015347">
    <property type="component" value="Unassembled WGS sequence"/>
</dbReference>
<reference evidence="3" key="1">
    <citation type="journal article" date="2014" name="Stand. Genomic Sci.">
        <title>Genome sequence of the exopolysaccharide-producing Salipiger mucosus type strain (DSM 16094(T)), a moderately halophilic member of the Roseobacter clade.</title>
        <authorList>
            <person name="Riedel T."/>
            <person name="Spring S."/>
            <person name="Fiebig A."/>
            <person name="Petersen J."/>
            <person name="Kyrpides N.C."/>
            <person name="Goker M."/>
            <person name="Klenk H.P."/>
        </authorList>
    </citation>
    <scope>NUCLEOTIDE SEQUENCE [LARGE SCALE GENOMIC DNA]</scope>
    <source>
        <strain evidence="3">DSM 16094</strain>
    </source>
</reference>
<keyword evidence="1" id="KW-1133">Transmembrane helix</keyword>
<keyword evidence="1" id="KW-0812">Transmembrane</keyword>
<dbReference type="HOGENOM" id="CLU_2439044_0_0_5"/>
<accession>S9QPU5</accession>